<evidence type="ECO:0000313" key="2">
    <source>
        <dbReference type="EMBL" id="RZO22804.1"/>
    </source>
</evidence>
<dbReference type="InterPro" id="IPR011059">
    <property type="entry name" value="Metal-dep_hydrolase_composite"/>
</dbReference>
<gene>
    <name evidence="2" type="ORF">EVB03_00100</name>
</gene>
<dbReference type="InterPro" id="IPR013108">
    <property type="entry name" value="Amidohydro_3"/>
</dbReference>
<dbReference type="CDD" id="cd01300">
    <property type="entry name" value="YtcJ_like"/>
    <property type="match status" value="1"/>
</dbReference>
<dbReference type="EMBL" id="SHBP01000001">
    <property type="protein sequence ID" value="RZO22804.1"/>
    <property type="molecule type" value="Genomic_DNA"/>
</dbReference>
<dbReference type="PANTHER" id="PTHR22642:SF2">
    <property type="entry name" value="PROTEIN LONG AFTER FAR-RED 3"/>
    <property type="match status" value="1"/>
</dbReference>
<dbReference type="SUPFAM" id="SSF51556">
    <property type="entry name" value="Metallo-dependent hydrolases"/>
    <property type="match status" value="1"/>
</dbReference>
<dbReference type="Proteomes" id="UP000315889">
    <property type="component" value="Unassembled WGS sequence"/>
</dbReference>
<dbReference type="PROSITE" id="PS51257">
    <property type="entry name" value="PROKAR_LIPOPROTEIN"/>
    <property type="match status" value="1"/>
</dbReference>
<organism evidence="2 3">
    <name type="scientific">SAR92 clade bacterium</name>
    <dbReference type="NCBI Taxonomy" id="2315479"/>
    <lineage>
        <taxon>Bacteria</taxon>
        <taxon>Pseudomonadati</taxon>
        <taxon>Pseudomonadota</taxon>
        <taxon>Gammaproteobacteria</taxon>
        <taxon>Cellvibrionales</taxon>
        <taxon>Porticoccaceae</taxon>
        <taxon>SAR92 clade</taxon>
    </lineage>
</organism>
<dbReference type="Pfam" id="PF07969">
    <property type="entry name" value="Amidohydro_3"/>
    <property type="match status" value="1"/>
</dbReference>
<dbReference type="GO" id="GO:0016810">
    <property type="term" value="F:hydrolase activity, acting on carbon-nitrogen (but not peptide) bonds"/>
    <property type="evidence" value="ECO:0007669"/>
    <property type="project" value="InterPro"/>
</dbReference>
<feature type="domain" description="Amidohydrolase 3" evidence="1">
    <location>
        <begin position="81"/>
        <end position="560"/>
    </location>
</feature>
<keyword evidence="2" id="KW-0378">Hydrolase</keyword>
<dbReference type="AlphaFoldDB" id="A0A520MNL8"/>
<dbReference type="InterPro" id="IPR032466">
    <property type="entry name" value="Metal_Hydrolase"/>
</dbReference>
<name>A0A520MNL8_9GAMM</name>
<evidence type="ECO:0000313" key="3">
    <source>
        <dbReference type="Proteomes" id="UP000315889"/>
    </source>
</evidence>
<protein>
    <submittedName>
        <fullName evidence="2">Amidohydrolase</fullName>
    </submittedName>
</protein>
<sequence length="563" mass="61221">MYGRLKIHTTRALTPILVFLIGLISGCSEHNSSTTTVITNINGYSFNNDRELERFTTLVIDSGKVVVSGDRSIAESLTDAEIIDGQGQTLLPGITDAHGHVSSLGYTLLQIDLRDSTSADQAAKEIAQYAEQKPFLNWIRGRGWNQVLWPGKQFPNAQTLDELIPDRPIWLERIDGHAGWANSKALALAGINANTISPPGGEILRDSKGQPTGILIDNAMGLINQVIPAPSSEELAAALEAATNHLLSLGITSTHDAGVSATEHHFYSSLAQQKKLGIRLYGMISSTDPELGSILAAGPIVDDNDLYSARSVKVYTDGALGSRGAALLEPYSDRAGHRGLLLTSQEQLRSIFSDAIGAGFQVAIHAIGDQGNRIGLDEVEHAYSTIGGRELRHRMEHSQVVAVEDIPRFKALDVIPSMQPTHATSDMNMAEDRLGKERLKGAYAWRTFVDQGSRLASGSDFPIELANPFHGLHSAVTRQSQKNQPAEGWIPEESLSIEEALRSFTIDAAWAAHQETVLGGLDSGKWADFILIDQDIFKVSGEELWKTQVNQTWIAGELVYQRP</sequence>
<dbReference type="SUPFAM" id="SSF51338">
    <property type="entry name" value="Composite domain of metallo-dependent hydrolases"/>
    <property type="match status" value="1"/>
</dbReference>
<accession>A0A520MNL8</accession>
<comment type="caution">
    <text evidence="2">The sequence shown here is derived from an EMBL/GenBank/DDBJ whole genome shotgun (WGS) entry which is preliminary data.</text>
</comment>
<proteinExistence type="predicted"/>
<dbReference type="Gene3D" id="2.30.40.10">
    <property type="entry name" value="Urease, subunit C, domain 1"/>
    <property type="match status" value="1"/>
</dbReference>
<dbReference type="Gene3D" id="3.20.20.140">
    <property type="entry name" value="Metal-dependent hydrolases"/>
    <property type="match status" value="1"/>
</dbReference>
<dbReference type="Gene3D" id="3.10.310.70">
    <property type="match status" value="1"/>
</dbReference>
<reference evidence="2 3" key="1">
    <citation type="submission" date="2019-02" db="EMBL/GenBank/DDBJ databases">
        <title>Prokaryotic population dynamics and viral predation in marine succession experiment using metagenomics: the confinement effect.</title>
        <authorList>
            <person name="Haro-Moreno J.M."/>
            <person name="Rodriguez-Valera F."/>
            <person name="Lopez-Perez M."/>
        </authorList>
    </citation>
    <scope>NUCLEOTIDE SEQUENCE [LARGE SCALE GENOMIC DNA]</scope>
    <source>
        <strain evidence="2">MED-G170</strain>
    </source>
</reference>
<dbReference type="PANTHER" id="PTHR22642">
    <property type="entry name" value="IMIDAZOLONEPROPIONASE"/>
    <property type="match status" value="1"/>
</dbReference>
<dbReference type="InterPro" id="IPR033932">
    <property type="entry name" value="YtcJ-like"/>
</dbReference>
<evidence type="ECO:0000259" key="1">
    <source>
        <dbReference type="Pfam" id="PF07969"/>
    </source>
</evidence>